<organism evidence="1 2">
    <name type="scientific">Cyclonatronum proteinivorum</name>
    <dbReference type="NCBI Taxonomy" id="1457365"/>
    <lineage>
        <taxon>Bacteria</taxon>
        <taxon>Pseudomonadati</taxon>
        <taxon>Balneolota</taxon>
        <taxon>Balneolia</taxon>
        <taxon>Balneolales</taxon>
        <taxon>Cyclonatronaceae</taxon>
        <taxon>Cyclonatronum</taxon>
    </lineage>
</organism>
<proteinExistence type="predicted"/>
<reference evidence="1 2" key="1">
    <citation type="submission" date="2018-03" db="EMBL/GenBank/DDBJ databases">
        <title>Phenotypic and genomic properties of Cyclonatronum proteinivorum gen. nov., sp. nov., a haloalkaliphilic bacteroidete from soda lakes possessing Na+-translocating rhodopsin.</title>
        <authorList>
            <person name="Toshchakov S.V."/>
            <person name="Korzhenkov A."/>
            <person name="Samarov N.I."/>
            <person name="Kublanov I.V."/>
            <person name="Muntyan M.S."/>
            <person name="Sorokin D.Y."/>
        </authorList>
    </citation>
    <scope>NUCLEOTIDE SEQUENCE [LARGE SCALE GENOMIC DNA]</scope>
    <source>
        <strain evidence="1 2">Omega</strain>
    </source>
</reference>
<gene>
    <name evidence="1" type="ORF">CYPRO_3291</name>
</gene>
<keyword evidence="2" id="KW-1185">Reference proteome</keyword>
<protein>
    <submittedName>
        <fullName evidence="1">Uncharacterized protein</fullName>
    </submittedName>
</protein>
<sequence>MPYCGGITYEIEKLESENWVVIDGQYGPCNGMILPETSISESISINFIIDEVGVYRFVSSFKYNPKDEFKSIYSNNFEVASMGIMPL</sequence>
<evidence type="ECO:0000313" key="1">
    <source>
        <dbReference type="EMBL" id="AXJ02524.1"/>
    </source>
</evidence>
<dbReference type="KEGG" id="cprv:CYPRO_3291"/>
<dbReference type="Proteomes" id="UP000254808">
    <property type="component" value="Chromosome"/>
</dbReference>
<dbReference type="AlphaFoldDB" id="A0A345UPX2"/>
<evidence type="ECO:0000313" key="2">
    <source>
        <dbReference type="Proteomes" id="UP000254808"/>
    </source>
</evidence>
<accession>A0A345UPX2</accession>
<dbReference type="EMBL" id="CP027806">
    <property type="protein sequence ID" value="AXJ02524.1"/>
    <property type="molecule type" value="Genomic_DNA"/>
</dbReference>
<name>A0A345UPX2_9BACT</name>